<dbReference type="SMART" id="SM00448">
    <property type="entry name" value="REC"/>
    <property type="match status" value="1"/>
</dbReference>
<dbReference type="FunFam" id="3.30.565.10:FF:000049">
    <property type="entry name" value="Two-component sensor histidine kinase"/>
    <property type="match status" value="1"/>
</dbReference>
<dbReference type="EMBL" id="NJGV01000029">
    <property type="protein sequence ID" value="OWY32158.1"/>
    <property type="molecule type" value="Genomic_DNA"/>
</dbReference>
<dbReference type="InterPro" id="IPR036097">
    <property type="entry name" value="HisK_dim/P_sf"/>
</dbReference>
<dbReference type="PRINTS" id="PR00344">
    <property type="entry name" value="BCTRLSENSOR"/>
</dbReference>
<evidence type="ECO:0000256" key="5">
    <source>
        <dbReference type="PROSITE-ProRule" id="PRU00169"/>
    </source>
</evidence>
<name>A0A225SMG0_9BURK</name>
<dbReference type="InterPro" id="IPR005467">
    <property type="entry name" value="His_kinase_dom"/>
</dbReference>
<evidence type="ECO:0000259" key="8">
    <source>
        <dbReference type="PROSITE" id="PS50109"/>
    </source>
</evidence>
<dbReference type="Gene3D" id="3.40.50.2300">
    <property type="match status" value="1"/>
</dbReference>
<dbReference type="Pfam" id="PF00512">
    <property type="entry name" value="HisKA"/>
    <property type="match status" value="1"/>
</dbReference>
<feature type="transmembrane region" description="Helical" evidence="7">
    <location>
        <begin position="30"/>
        <end position="53"/>
    </location>
</feature>
<feature type="domain" description="Histidine kinase" evidence="8">
    <location>
        <begin position="244"/>
        <end position="457"/>
    </location>
</feature>
<keyword evidence="7" id="KW-0472">Membrane</keyword>
<keyword evidence="6" id="KW-0175">Coiled coil</keyword>
<dbReference type="SUPFAM" id="SSF55874">
    <property type="entry name" value="ATPase domain of HSP90 chaperone/DNA topoisomerase II/histidine kinase"/>
    <property type="match status" value="1"/>
</dbReference>
<keyword evidence="7" id="KW-1133">Transmembrane helix</keyword>
<keyword evidence="3 5" id="KW-0597">Phosphoprotein</keyword>
<organism evidence="10 11">
    <name type="scientific">Herbaspirillum aquaticum</name>
    <dbReference type="NCBI Taxonomy" id="568783"/>
    <lineage>
        <taxon>Bacteria</taxon>
        <taxon>Pseudomonadati</taxon>
        <taxon>Pseudomonadota</taxon>
        <taxon>Betaproteobacteria</taxon>
        <taxon>Burkholderiales</taxon>
        <taxon>Oxalobacteraceae</taxon>
        <taxon>Herbaspirillum</taxon>
    </lineage>
</organism>
<dbReference type="InterPro" id="IPR004358">
    <property type="entry name" value="Sig_transdc_His_kin-like_C"/>
</dbReference>
<dbReference type="PANTHER" id="PTHR45339:SF1">
    <property type="entry name" value="HYBRID SIGNAL TRANSDUCTION HISTIDINE KINASE J"/>
    <property type="match status" value="1"/>
</dbReference>
<sequence>MKDGTALQGAPVHAVAEDTLHRVRVEQVRLLCGNLGSSVLPGILVALLVAYALRASAGLWPLLGWAGVVIASKLFDYADARRMLDMEITPANIGQVTRRLVVLHGIDGAAWGLLAPLALDTASPGGSILLIGVLAGVAGNSMSILSPVMPAFVSFCLVELGMLATSAWHTHENALQVLAVAALLYVASLLVQARNSARAARAAIMLRFENNALIERLQRESEKTQQALQQAEQANAAKSRFLAGASHDLRQPIHAQGLFLEVLSNTPLDPMQREVVGRLRSAADNCADMLHTLLDYSRIEAGVVTPQVAPFRVQALLHRISREMAAQAEAKGLVFRTRESQAVASADAGLTELILRNLVSNAIRYTEQGGILMACRHRGSQVWLEVWDTGIGIAPEQQQEIFREFHQLGNPERDHNKGMGLGLAIAEGLAKMQGLQLTVQSLPGRGSVFKLLLPAAVMPQKVPAPAPVALHKAQRDLHGLRILLIEDDQRVRDSMAQLLTQWGCQCVAVEGLDEAQTLAGTQEFDVVISDYRLRAHRNGTEAIAAVRQASQRHVGALLITGDTAPARLREASESGIPMLHKPVAPGQLWEALLRLAPGAQQAQPG</sequence>
<dbReference type="Gene3D" id="1.10.287.130">
    <property type="match status" value="1"/>
</dbReference>
<evidence type="ECO:0000313" key="11">
    <source>
        <dbReference type="Proteomes" id="UP000214747"/>
    </source>
</evidence>
<dbReference type="GO" id="GO:0000155">
    <property type="term" value="F:phosphorelay sensor kinase activity"/>
    <property type="evidence" value="ECO:0007669"/>
    <property type="project" value="InterPro"/>
</dbReference>
<dbReference type="SMART" id="SM00388">
    <property type="entry name" value="HisKA"/>
    <property type="match status" value="1"/>
</dbReference>
<comment type="catalytic activity">
    <reaction evidence="1">
        <text>ATP + protein L-histidine = ADP + protein N-phospho-L-histidine.</text>
        <dbReference type="EC" id="2.7.13.3"/>
    </reaction>
</comment>
<evidence type="ECO:0000313" key="10">
    <source>
        <dbReference type="EMBL" id="OWY32158.1"/>
    </source>
</evidence>
<evidence type="ECO:0000256" key="1">
    <source>
        <dbReference type="ARBA" id="ARBA00000085"/>
    </source>
</evidence>
<dbReference type="Pfam" id="PF00072">
    <property type="entry name" value="Response_reg"/>
    <property type="match status" value="1"/>
</dbReference>
<evidence type="ECO:0000256" key="3">
    <source>
        <dbReference type="ARBA" id="ARBA00022553"/>
    </source>
</evidence>
<dbReference type="InterPro" id="IPR036890">
    <property type="entry name" value="HATPase_C_sf"/>
</dbReference>
<dbReference type="PROSITE" id="PS50109">
    <property type="entry name" value="HIS_KIN"/>
    <property type="match status" value="1"/>
</dbReference>
<keyword evidence="11" id="KW-1185">Reference proteome</keyword>
<evidence type="ECO:0000256" key="6">
    <source>
        <dbReference type="SAM" id="Coils"/>
    </source>
</evidence>
<dbReference type="Gene3D" id="3.30.565.10">
    <property type="entry name" value="Histidine kinase-like ATPase, C-terminal domain"/>
    <property type="match status" value="1"/>
</dbReference>
<dbReference type="SMART" id="SM00387">
    <property type="entry name" value="HATPase_c"/>
    <property type="match status" value="1"/>
</dbReference>
<dbReference type="SUPFAM" id="SSF47384">
    <property type="entry name" value="Homodimeric domain of signal transducing histidine kinase"/>
    <property type="match status" value="1"/>
</dbReference>
<accession>A0A225SMG0</accession>
<reference evidence="10 11" key="1">
    <citation type="journal article" date="2010" name="Int. J. Syst. Evol. Microbiol.">
        <title>Reclassification of Herbaspirillum putei as a later heterotypic synonym of Herbaspirillum huttiense, with the description of H. huttiense subsp. huttiense subsp. nov. and H. huttiense subsp. putei subsp. nov., comb. nov., and description of Herbaspirillum aquaticum sp. nov.</title>
        <authorList>
            <person name="Dobritsa A.P."/>
            <person name="Reddy M.C."/>
            <person name="Samadpour M."/>
        </authorList>
    </citation>
    <scope>NUCLEOTIDE SEQUENCE [LARGE SCALE GENOMIC DNA]</scope>
    <source>
        <strain evidence="10 11">IEH 4430</strain>
    </source>
</reference>
<dbReference type="CDD" id="cd00156">
    <property type="entry name" value="REC"/>
    <property type="match status" value="1"/>
</dbReference>
<evidence type="ECO:0000256" key="4">
    <source>
        <dbReference type="ARBA" id="ARBA00023012"/>
    </source>
</evidence>
<evidence type="ECO:0000256" key="7">
    <source>
        <dbReference type="SAM" id="Phobius"/>
    </source>
</evidence>
<proteinExistence type="predicted"/>
<dbReference type="Proteomes" id="UP000214747">
    <property type="component" value="Unassembled WGS sequence"/>
</dbReference>
<keyword evidence="4" id="KW-0902">Two-component regulatory system</keyword>
<dbReference type="PROSITE" id="PS50110">
    <property type="entry name" value="RESPONSE_REGULATORY"/>
    <property type="match status" value="1"/>
</dbReference>
<keyword evidence="10" id="KW-0808">Transferase</keyword>
<keyword evidence="10" id="KW-0418">Kinase</keyword>
<feature type="transmembrane region" description="Helical" evidence="7">
    <location>
        <begin position="152"/>
        <end position="168"/>
    </location>
</feature>
<protein>
    <recommendedName>
        <fullName evidence="2">histidine kinase</fullName>
        <ecNumber evidence="2">2.7.13.3</ecNumber>
    </recommendedName>
</protein>
<dbReference type="InterPro" id="IPR001789">
    <property type="entry name" value="Sig_transdc_resp-reg_receiver"/>
</dbReference>
<keyword evidence="7" id="KW-0812">Transmembrane</keyword>
<dbReference type="Pfam" id="PF02518">
    <property type="entry name" value="HATPase_c"/>
    <property type="match status" value="1"/>
</dbReference>
<feature type="modified residue" description="4-aspartylphosphate" evidence="5">
    <location>
        <position position="530"/>
    </location>
</feature>
<evidence type="ECO:0000259" key="9">
    <source>
        <dbReference type="PROSITE" id="PS50110"/>
    </source>
</evidence>
<dbReference type="InterPro" id="IPR011006">
    <property type="entry name" value="CheY-like_superfamily"/>
</dbReference>
<dbReference type="InterPro" id="IPR003594">
    <property type="entry name" value="HATPase_dom"/>
</dbReference>
<evidence type="ECO:0000256" key="2">
    <source>
        <dbReference type="ARBA" id="ARBA00012438"/>
    </source>
</evidence>
<feature type="transmembrane region" description="Helical" evidence="7">
    <location>
        <begin position="174"/>
        <end position="191"/>
    </location>
</feature>
<dbReference type="AlphaFoldDB" id="A0A225SMG0"/>
<feature type="domain" description="Response regulatory" evidence="9">
    <location>
        <begin position="481"/>
        <end position="596"/>
    </location>
</feature>
<dbReference type="InterPro" id="IPR003661">
    <property type="entry name" value="HisK_dim/P_dom"/>
</dbReference>
<gene>
    <name evidence="10" type="ORF">CEJ45_22785</name>
</gene>
<dbReference type="RefSeq" id="WP_088757321.1">
    <property type="nucleotide sequence ID" value="NZ_NJGV01000029.1"/>
</dbReference>
<feature type="coiled-coil region" evidence="6">
    <location>
        <begin position="210"/>
        <end position="237"/>
    </location>
</feature>
<comment type="caution">
    <text evidence="10">The sequence shown here is derived from an EMBL/GenBank/DDBJ whole genome shotgun (WGS) entry which is preliminary data.</text>
</comment>
<dbReference type="EC" id="2.7.13.3" evidence="2"/>
<dbReference type="SUPFAM" id="SSF52172">
    <property type="entry name" value="CheY-like"/>
    <property type="match status" value="1"/>
</dbReference>
<dbReference type="CDD" id="cd00082">
    <property type="entry name" value="HisKA"/>
    <property type="match status" value="1"/>
</dbReference>
<dbReference type="PANTHER" id="PTHR45339">
    <property type="entry name" value="HYBRID SIGNAL TRANSDUCTION HISTIDINE KINASE J"/>
    <property type="match status" value="1"/>
</dbReference>